<dbReference type="PaxDb" id="4081-Solyc02g081280.1.1"/>
<sequence length="32" mass="3649">MEFVIFKFVFADTSLWQGIHHSGTGYILTDTS</sequence>
<reference evidence="1" key="2">
    <citation type="submission" date="2015-06" db="UniProtKB">
        <authorList>
            <consortium name="EnsemblPlants"/>
        </authorList>
    </citation>
    <scope>IDENTIFICATION</scope>
    <source>
        <strain evidence="1">cv. Heinz 1706</strain>
    </source>
</reference>
<dbReference type="AlphaFoldDB" id="K4B9Z8"/>
<reference evidence="1" key="1">
    <citation type="journal article" date="2012" name="Nature">
        <title>The tomato genome sequence provides insights into fleshy fruit evolution.</title>
        <authorList>
            <consortium name="Tomato Genome Consortium"/>
        </authorList>
    </citation>
    <scope>NUCLEOTIDE SEQUENCE [LARGE SCALE GENOMIC DNA]</scope>
    <source>
        <strain evidence="1">cv. Heinz 1706</strain>
    </source>
</reference>
<proteinExistence type="predicted"/>
<evidence type="ECO:0000313" key="2">
    <source>
        <dbReference type="Proteomes" id="UP000004994"/>
    </source>
</evidence>
<name>K4B9Z8_SOLLC</name>
<accession>K4B9Z8</accession>
<dbReference type="EnsemblPlants" id="Solyc02g081280.1.1">
    <property type="protein sequence ID" value="Solyc02g081280.1.1"/>
    <property type="gene ID" value="Solyc02g081280.1"/>
</dbReference>
<evidence type="ECO:0000313" key="1">
    <source>
        <dbReference type="EnsemblPlants" id="Solyc02g081280.1.1"/>
    </source>
</evidence>
<protein>
    <submittedName>
        <fullName evidence="1">Uncharacterized protein</fullName>
    </submittedName>
</protein>
<dbReference type="Proteomes" id="UP000004994">
    <property type="component" value="Chromosome 2"/>
</dbReference>
<organism evidence="1">
    <name type="scientific">Solanum lycopersicum</name>
    <name type="common">Tomato</name>
    <name type="synonym">Lycopersicon esculentum</name>
    <dbReference type="NCBI Taxonomy" id="4081"/>
    <lineage>
        <taxon>Eukaryota</taxon>
        <taxon>Viridiplantae</taxon>
        <taxon>Streptophyta</taxon>
        <taxon>Embryophyta</taxon>
        <taxon>Tracheophyta</taxon>
        <taxon>Spermatophyta</taxon>
        <taxon>Magnoliopsida</taxon>
        <taxon>eudicotyledons</taxon>
        <taxon>Gunneridae</taxon>
        <taxon>Pentapetalae</taxon>
        <taxon>asterids</taxon>
        <taxon>lamiids</taxon>
        <taxon>Solanales</taxon>
        <taxon>Solanaceae</taxon>
        <taxon>Solanoideae</taxon>
        <taxon>Solaneae</taxon>
        <taxon>Solanum</taxon>
        <taxon>Solanum subgen. Lycopersicon</taxon>
    </lineage>
</organism>
<dbReference type="Gramene" id="Solyc02g081280.1.1">
    <property type="protein sequence ID" value="Solyc02g081280.1.1"/>
    <property type="gene ID" value="Solyc02g081280.1"/>
</dbReference>
<keyword evidence="2" id="KW-1185">Reference proteome</keyword>
<dbReference type="InParanoid" id="K4B9Z8"/>
<dbReference type="HOGENOM" id="CLU_3393133_0_0_1"/>